<proteinExistence type="predicted"/>
<keyword evidence="2" id="KW-1185">Reference proteome</keyword>
<dbReference type="AlphaFoldDB" id="A0A371ENN9"/>
<organism evidence="1 2">
    <name type="scientific">Mucuna pruriens</name>
    <name type="common">Velvet bean</name>
    <name type="synonym">Dolichos pruriens</name>
    <dbReference type="NCBI Taxonomy" id="157652"/>
    <lineage>
        <taxon>Eukaryota</taxon>
        <taxon>Viridiplantae</taxon>
        <taxon>Streptophyta</taxon>
        <taxon>Embryophyta</taxon>
        <taxon>Tracheophyta</taxon>
        <taxon>Spermatophyta</taxon>
        <taxon>Magnoliopsida</taxon>
        <taxon>eudicotyledons</taxon>
        <taxon>Gunneridae</taxon>
        <taxon>Pentapetalae</taxon>
        <taxon>rosids</taxon>
        <taxon>fabids</taxon>
        <taxon>Fabales</taxon>
        <taxon>Fabaceae</taxon>
        <taxon>Papilionoideae</taxon>
        <taxon>50 kb inversion clade</taxon>
        <taxon>NPAAA clade</taxon>
        <taxon>indigoferoid/millettioid clade</taxon>
        <taxon>Phaseoleae</taxon>
        <taxon>Mucuna</taxon>
    </lineage>
</organism>
<evidence type="ECO:0000313" key="2">
    <source>
        <dbReference type="Proteomes" id="UP000257109"/>
    </source>
</evidence>
<protein>
    <submittedName>
        <fullName evidence="1">Uncharacterized protein</fullName>
    </submittedName>
</protein>
<name>A0A371ENN9_MUCPR</name>
<reference evidence="1" key="1">
    <citation type="submission" date="2018-05" db="EMBL/GenBank/DDBJ databases">
        <title>Draft genome of Mucuna pruriens seed.</title>
        <authorList>
            <person name="Nnadi N.E."/>
            <person name="Vos R."/>
            <person name="Hasami M.H."/>
            <person name="Devisetty U.K."/>
            <person name="Aguiy J.C."/>
        </authorList>
    </citation>
    <scope>NUCLEOTIDE SEQUENCE [LARGE SCALE GENOMIC DNA]</scope>
    <source>
        <strain evidence="1">JCA_2017</strain>
    </source>
</reference>
<comment type="caution">
    <text evidence="1">The sequence shown here is derived from an EMBL/GenBank/DDBJ whole genome shotgun (WGS) entry which is preliminary data.</text>
</comment>
<dbReference type="EMBL" id="QJKJ01012924">
    <property type="protein sequence ID" value="RDX67576.1"/>
    <property type="molecule type" value="Genomic_DNA"/>
</dbReference>
<feature type="non-terminal residue" evidence="1">
    <location>
        <position position="59"/>
    </location>
</feature>
<accession>A0A371ENN9</accession>
<sequence length="59" mass="7180">MGWYTKLPQHILPKQTAKLKYSIGKSIKLYKRWSISTKKSRVDSLRMLYWNTELHTRLR</sequence>
<dbReference type="Proteomes" id="UP000257109">
    <property type="component" value="Unassembled WGS sequence"/>
</dbReference>
<gene>
    <name evidence="1" type="ORF">CR513_53532</name>
</gene>
<evidence type="ECO:0000313" key="1">
    <source>
        <dbReference type="EMBL" id="RDX67576.1"/>
    </source>
</evidence>